<dbReference type="InterPro" id="IPR008331">
    <property type="entry name" value="Ferritin_DPS_dom"/>
</dbReference>
<dbReference type="Pfam" id="PF00210">
    <property type="entry name" value="Ferritin"/>
    <property type="match status" value="1"/>
</dbReference>
<keyword evidence="4" id="KW-1185">Reference proteome</keyword>
<protein>
    <submittedName>
        <fullName evidence="3">Starvation-inducible DNA-binding protein</fullName>
    </submittedName>
</protein>
<comment type="caution">
    <text evidence="3">The sequence shown here is derived from an EMBL/GenBank/DDBJ whole genome shotgun (WGS) entry which is preliminary data.</text>
</comment>
<evidence type="ECO:0000313" key="3">
    <source>
        <dbReference type="EMBL" id="NIJ52590.1"/>
    </source>
</evidence>
<gene>
    <name evidence="3" type="ORF">FHS68_001760</name>
</gene>
<sequence>MESNIEVVAENSQAVATELLKLLADEHVLYTKTRNAYWNLEDAHFYEREKLFDDQANQLIGIIDSVAKRIRFMEHYAYASLKSFLEITHLTEVSPDQNDSLIYINELLSDHDSIIIHCKENAHRFASEFKDTPAANFITDLLEKHEDMARLLRSHLK</sequence>
<evidence type="ECO:0000256" key="1">
    <source>
        <dbReference type="ARBA" id="ARBA00009497"/>
    </source>
</evidence>
<dbReference type="RefSeq" id="WP_167269155.1">
    <property type="nucleotide sequence ID" value="NZ_JAASQJ010000002.1"/>
</dbReference>
<accession>A0ABX0ULT0</accession>
<dbReference type="Proteomes" id="UP001179181">
    <property type="component" value="Unassembled WGS sequence"/>
</dbReference>
<evidence type="ECO:0000259" key="2">
    <source>
        <dbReference type="Pfam" id="PF00210"/>
    </source>
</evidence>
<dbReference type="Gene3D" id="1.20.1260.10">
    <property type="match status" value="1"/>
</dbReference>
<dbReference type="InterPro" id="IPR012347">
    <property type="entry name" value="Ferritin-like"/>
</dbReference>
<dbReference type="InterPro" id="IPR002177">
    <property type="entry name" value="DPS_DNA-bd"/>
</dbReference>
<dbReference type="PANTHER" id="PTHR42932">
    <property type="entry name" value="GENERAL STRESS PROTEIN 20U"/>
    <property type="match status" value="1"/>
</dbReference>
<reference evidence="3 4" key="1">
    <citation type="submission" date="2020-03" db="EMBL/GenBank/DDBJ databases">
        <title>Genomic Encyclopedia of Type Strains, Phase IV (KMG-IV): sequencing the most valuable type-strain genomes for metagenomic binning, comparative biology and taxonomic classification.</title>
        <authorList>
            <person name="Goeker M."/>
        </authorList>
    </citation>
    <scope>NUCLEOTIDE SEQUENCE [LARGE SCALE GENOMIC DNA]</scope>
    <source>
        <strain evidence="3 4">DSM 102865</strain>
    </source>
</reference>
<dbReference type="PANTHER" id="PTHR42932:SF3">
    <property type="entry name" value="DNA PROTECTION DURING STARVATION PROTEIN"/>
    <property type="match status" value="1"/>
</dbReference>
<dbReference type="EMBL" id="JAASQJ010000002">
    <property type="protein sequence ID" value="NIJ52590.1"/>
    <property type="molecule type" value="Genomic_DNA"/>
</dbReference>
<name>A0ABX0ULT0_9BACT</name>
<keyword evidence="3" id="KW-0238">DNA-binding</keyword>
<dbReference type="CDD" id="cd01043">
    <property type="entry name" value="DPS"/>
    <property type="match status" value="1"/>
</dbReference>
<proteinExistence type="inferred from homology"/>
<dbReference type="SUPFAM" id="SSF47240">
    <property type="entry name" value="Ferritin-like"/>
    <property type="match status" value="1"/>
</dbReference>
<organism evidence="3 4">
    <name type="scientific">Dyadobacter arcticus</name>
    <dbReference type="NCBI Taxonomy" id="1078754"/>
    <lineage>
        <taxon>Bacteria</taxon>
        <taxon>Pseudomonadati</taxon>
        <taxon>Bacteroidota</taxon>
        <taxon>Cytophagia</taxon>
        <taxon>Cytophagales</taxon>
        <taxon>Spirosomataceae</taxon>
        <taxon>Dyadobacter</taxon>
    </lineage>
</organism>
<evidence type="ECO:0000313" key="4">
    <source>
        <dbReference type="Proteomes" id="UP001179181"/>
    </source>
</evidence>
<dbReference type="PIRSF" id="PIRSF005900">
    <property type="entry name" value="Dps"/>
    <property type="match status" value="1"/>
</dbReference>
<comment type="similarity">
    <text evidence="1">Belongs to the Dps family.</text>
</comment>
<dbReference type="GO" id="GO:0003677">
    <property type="term" value="F:DNA binding"/>
    <property type="evidence" value="ECO:0007669"/>
    <property type="project" value="UniProtKB-KW"/>
</dbReference>
<dbReference type="InterPro" id="IPR009078">
    <property type="entry name" value="Ferritin-like_SF"/>
</dbReference>
<feature type="domain" description="Ferritin/DPS" evidence="2">
    <location>
        <begin position="18"/>
        <end position="156"/>
    </location>
</feature>